<dbReference type="Pfam" id="PF00535">
    <property type="entry name" value="Glycos_transf_2"/>
    <property type="match status" value="1"/>
</dbReference>
<organism evidence="2 3">
    <name type="scientific">Pseudothioclava arenosa</name>
    <dbReference type="NCBI Taxonomy" id="1795308"/>
    <lineage>
        <taxon>Bacteria</taxon>
        <taxon>Pseudomonadati</taxon>
        <taxon>Pseudomonadota</taxon>
        <taxon>Alphaproteobacteria</taxon>
        <taxon>Rhodobacterales</taxon>
        <taxon>Paracoccaceae</taxon>
        <taxon>Pseudothioclava</taxon>
    </lineage>
</organism>
<evidence type="ECO:0000259" key="1">
    <source>
        <dbReference type="Pfam" id="PF00535"/>
    </source>
</evidence>
<evidence type="ECO:0000313" key="3">
    <source>
        <dbReference type="Proteomes" id="UP000243507"/>
    </source>
</evidence>
<dbReference type="Proteomes" id="UP000243507">
    <property type="component" value="Unassembled WGS sequence"/>
</dbReference>
<dbReference type="Gene3D" id="3.90.550.10">
    <property type="entry name" value="Spore Coat Polysaccharide Biosynthesis Protein SpsA, Chain A"/>
    <property type="match status" value="1"/>
</dbReference>
<dbReference type="AlphaFoldDB" id="A0A2A4CRM0"/>
<keyword evidence="3" id="KW-1185">Reference proteome</keyword>
<feature type="domain" description="Glycosyltransferase 2-like" evidence="1">
    <location>
        <begin position="8"/>
        <end position="118"/>
    </location>
</feature>
<dbReference type="InterPro" id="IPR029044">
    <property type="entry name" value="Nucleotide-diphossugar_trans"/>
</dbReference>
<proteinExistence type="predicted"/>
<dbReference type="OrthoDB" id="9815923at2"/>
<evidence type="ECO:0000313" key="2">
    <source>
        <dbReference type="EMBL" id="PCD76744.1"/>
    </source>
</evidence>
<dbReference type="InterPro" id="IPR050256">
    <property type="entry name" value="Glycosyltransferase_2"/>
</dbReference>
<accession>A0A2A4CRM0</accession>
<dbReference type="PANTHER" id="PTHR48090">
    <property type="entry name" value="UNDECAPRENYL-PHOSPHATE 4-DEOXY-4-FORMAMIDO-L-ARABINOSE TRANSFERASE-RELATED"/>
    <property type="match status" value="1"/>
</dbReference>
<sequence length="226" mass="24111">MTLRIACLIPAHNEAPRIAGVLGAVLGHPQIARVLVVDDGSGDGTAEAARALGAEVLELRPNRGKTAALAAGLACLDEEHVLLLDADLEGLNAGAISRLIAPVAAGQADLAISLRGNAPFAWRAIGIDYISGERVLPRALVTPHLGHLNRLPGFGFEVFLNRLILRRGLRPAIVRWPEVASPAKSRKRGVWRGIAADVGMLGDMFRTIPLPEALAQIARLRWRARV</sequence>
<reference evidence="2 3" key="1">
    <citation type="submission" date="2017-09" db="EMBL/GenBank/DDBJ databases">
        <title>A multilocus sequence analysis scheme for characterization of bacteria in the genus Thioclava.</title>
        <authorList>
            <person name="Liu Y."/>
            <person name="Shao Z."/>
        </authorList>
    </citation>
    <scope>NUCLEOTIDE SEQUENCE [LARGE SCALE GENOMIC DNA]</scope>
    <source>
        <strain evidence="2 3">CAU 1312</strain>
    </source>
</reference>
<dbReference type="RefSeq" id="WP_096432368.1">
    <property type="nucleotide sequence ID" value="NZ_NTJD01000004.1"/>
</dbReference>
<dbReference type="PANTHER" id="PTHR48090:SF7">
    <property type="entry name" value="RFBJ PROTEIN"/>
    <property type="match status" value="1"/>
</dbReference>
<name>A0A2A4CRM0_9RHOB</name>
<dbReference type="EMBL" id="NTJD01000004">
    <property type="protein sequence ID" value="PCD76744.1"/>
    <property type="molecule type" value="Genomic_DNA"/>
</dbReference>
<dbReference type="GO" id="GO:0016740">
    <property type="term" value="F:transferase activity"/>
    <property type="evidence" value="ECO:0007669"/>
    <property type="project" value="UniProtKB-KW"/>
</dbReference>
<dbReference type="SUPFAM" id="SSF53448">
    <property type="entry name" value="Nucleotide-diphospho-sugar transferases"/>
    <property type="match status" value="1"/>
</dbReference>
<gene>
    <name evidence="2" type="ORF">CLN94_06450</name>
</gene>
<keyword evidence="2" id="KW-0808">Transferase</keyword>
<protein>
    <submittedName>
        <fullName evidence="2">Glycosyl transferase</fullName>
    </submittedName>
</protein>
<comment type="caution">
    <text evidence="2">The sequence shown here is derived from an EMBL/GenBank/DDBJ whole genome shotgun (WGS) entry which is preliminary data.</text>
</comment>
<dbReference type="InterPro" id="IPR001173">
    <property type="entry name" value="Glyco_trans_2-like"/>
</dbReference>